<feature type="region of interest" description="Disordered" evidence="1">
    <location>
        <begin position="600"/>
        <end position="728"/>
    </location>
</feature>
<evidence type="ECO:0000259" key="3">
    <source>
        <dbReference type="Pfam" id="PF23190"/>
    </source>
</evidence>
<feature type="compositionally biased region" description="Polar residues" evidence="1">
    <location>
        <begin position="698"/>
        <end position="707"/>
    </location>
</feature>
<feature type="transmembrane region" description="Helical" evidence="2">
    <location>
        <begin position="240"/>
        <end position="258"/>
    </location>
</feature>
<dbReference type="AlphaFoldDB" id="A0A1A5ZUS9"/>
<dbReference type="Pfam" id="PF23317">
    <property type="entry name" value="YVC1_C"/>
    <property type="match status" value="1"/>
</dbReference>
<keyword evidence="2" id="KW-0472">Membrane</keyword>
<protein>
    <recommendedName>
        <fullName evidence="6">Receptor-activated Ca2+-permeable cation channel</fullName>
    </recommendedName>
</protein>
<feature type="compositionally biased region" description="Low complexity" evidence="1">
    <location>
        <begin position="894"/>
        <end position="910"/>
    </location>
</feature>
<dbReference type="PANTHER" id="PTHR35859:SF1">
    <property type="entry name" value="NONSELECTIVE CATION CHANNEL PROTEIN"/>
    <property type="match status" value="1"/>
</dbReference>
<feature type="transmembrane region" description="Helical" evidence="2">
    <location>
        <begin position="270"/>
        <end position="287"/>
    </location>
</feature>
<evidence type="ECO:0000256" key="2">
    <source>
        <dbReference type="SAM" id="Phobius"/>
    </source>
</evidence>
<evidence type="ECO:0000256" key="1">
    <source>
        <dbReference type="SAM" id="MobiDB-lite"/>
    </source>
</evidence>
<sequence>MAYTPGEATPLLGPSSAGGPSSKILSETQVYPLIHLIRVDIMAHIDAPLTYEQLLAPESTYTIVRPLTEKYLELQNQATVFCLLLNKVQFTRDSNQLSISTLSTARANLCEILAIRVLRGWSERSLPLATVLLTPWALFQGASQEVLERAKEEGDDDLITQGGNALEMAIISGSKRFIRSPSCQKVIEGIWTGKIIYSALNAHALIADNYKKKPIQMYNPHKAPLLDHYRRLKVPRVRSMLEYLNFLILFTLYVVAIEGLQEDKLNGRELAFIVYALAFSLDKLAAIREHGLKVFSSSLVNGFDLVFMVIYAVYLGARTYGFHYHDQHALELGSDWLAIGAVLIFPRLAFVTLANNLMVLSIRSMLTEFFFLMSVGFFCFLGFLYALFTLGQGKFALSQIGWWLLEVYFGLDASGFEHAHVFHPFLGPVLMISYALLSNTLLLTVLVAILGNTFATINADAAAESMFRKAVSTLEGVKADAVFSYQLPFNLVAVVVMWPMSYILGPRWFHKVNVTMIRATSLPILLMIALYERQSYREQSLMESFGDFAERYVGNLPRRLKAAAGFDNFGNRHDIETVFEIEREVGDFYSGWDDDVFEESDFQLPPPVDSTPSSSDDEGQTLHVGKPESLSPVNGTTPTRLMFSDTGMTSSPSALEHDVESGKPPSEGVPSPKPPTRRRTSSMPSQPKSPNIDIRPRYQSTANQIQPPAQAHGPITRPRRNSSMQIHGPSPLAQLFMMASPENERLYHHGRKNSMALSTSHPALSLMLGPNRRKTSLQPAQNVRSPPRANAAHNPQHQASERIAESPSKGDDLGQKVASRLNKSNLALGRPAISPIIASRQASFSNATAQSLLGAPTSEGSITPTPTISKATGASAGADAGPDTSSMFDKTENTPTPTSSLSKGSSSATKFDQKEDQAHSDVPSTSNTKNLSLPEANLRRDMPAPSPSPSPSPSPALTPRATSRSVRFPFPRSPSSSSLQPPSTASTASGSSTPPTRSGSPSSQLRLPSTSTSSTITNTGPKSPRPNIIKASQVESMQLNRPDEERQLEIGVGMDKRLEAIEKRQKRIEDMLERLCRSSERDRDRDRDASRGR</sequence>
<dbReference type="Pfam" id="PF23190">
    <property type="entry name" value="LHD_TRPY1"/>
    <property type="match status" value="1"/>
</dbReference>
<feature type="transmembrane region" description="Helical" evidence="2">
    <location>
        <begin position="429"/>
        <end position="450"/>
    </location>
</feature>
<keyword evidence="2" id="KW-0812">Transmembrane</keyword>
<feature type="compositionally biased region" description="Low complexity" evidence="1">
    <location>
        <begin position="962"/>
        <end position="1019"/>
    </location>
</feature>
<reference evidence="5" key="1">
    <citation type="submission" date="2013-07" db="EMBL/GenBank/DDBJ databases">
        <title>The Genome Sequence of Cryptococcus dejecticola CBS10117.</title>
        <authorList>
            <consortium name="The Broad Institute Genome Sequencing Platform"/>
            <person name="Cuomo C."/>
            <person name="Litvintseva A."/>
            <person name="Chen Y."/>
            <person name="Heitman J."/>
            <person name="Sun S."/>
            <person name="Springer D."/>
            <person name="Dromer F."/>
            <person name="Young S.K."/>
            <person name="Zeng Q."/>
            <person name="Gargeya S."/>
            <person name="Fitzgerald M."/>
            <person name="Abouelleil A."/>
            <person name="Alvarado L."/>
            <person name="Berlin A.M."/>
            <person name="Chapman S.B."/>
            <person name="Dewar J."/>
            <person name="Goldberg J."/>
            <person name="Griggs A."/>
            <person name="Gujja S."/>
            <person name="Hansen M."/>
            <person name="Howarth C."/>
            <person name="Imamovic A."/>
            <person name="Larimer J."/>
            <person name="McCowan C."/>
            <person name="Murphy C."/>
            <person name="Pearson M."/>
            <person name="Priest M."/>
            <person name="Roberts A."/>
            <person name="Saif S."/>
            <person name="Shea T."/>
            <person name="Sykes S."/>
            <person name="Wortman J."/>
            <person name="Nusbaum C."/>
            <person name="Birren B."/>
        </authorList>
    </citation>
    <scope>NUCLEOTIDE SEQUENCE [LARGE SCALE GENOMIC DNA]</scope>
    <source>
        <strain evidence="5">CBS 10117</strain>
    </source>
</reference>
<feature type="region of interest" description="Disordered" evidence="1">
    <location>
        <begin position="855"/>
        <end position="1028"/>
    </location>
</feature>
<feature type="transmembrane region" description="Helical" evidence="2">
    <location>
        <begin position="369"/>
        <end position="388"/>
    </location>
</feature>
<proteinExistence type="predicted"/>
<dbReference type="OrthoDB" id="2373987at2759"/>
<feature type="domain" description="Calcium channel YVC1-like C-terminal transmembrane" evidence="4">
    <location>
        <begin position="246"/>
        <end position="534"/>
    </location>
</feature>
<organism evidence="5">
    <name type="scientific">Kwoniella dejecticola CBS 10117</name>
    <dbReference type="NCBI Taxonomy" id="1296121"/>
    <lineage>
        <taxon>Eukaryota</taxon>
        <taxon>Fungi</taxon>
        <taxon>Dikarya</taxon>
        <taxon>Basidiomycota</taxon>
        <taxon>Agaricomycotina</taxon>
        <taxon>Tremellomycetes</taxon>
        <taxon>Tremellales</taxon>
        <taxon>Cryptococcaceae</taxon>
        <taxon>Kwoniella</taxon>
    </lineage>
</organism>
<feature type="compositionally biased region" description="Low complexity" evidence="1">
    <location>
        <begin position="10"/>
        <end position="21"/>
    </location>
</feature>
<keyword evidence="2" id="KW-1133">Transmembrane helix</keyword>
<name>A0A1A5ZUS9_9TREE</name>
<feature type="transmembrane region" description="Helical" evidence="2">
    <location>
        <begin position="487"/>
        <end position="505"/>
    </location>
</feature>
<feature type="domain" description="YVC1 N-terminal linker helical" evidence="3">
    <location>
        <begin position="32"/>
        <end position="213"/>
    </location>
</feature>
<feature type="transmembrane region" description="Helical" evidence="2">
    <location>
        <begin position="299"/>
        <end position="317"/>
    </location>
</feature>
<dbReference type="PANTHER" id="PTHR35859">
    <property type="entry name" value="NONSELECTIVE CATION CHANNEL PROTEIN"/>
    <property type="match status" value="1"/>
</dbReference>
<evidence type="ECO:0000313" key="5">
    <source>
        <dbReference type="EMBL" id="OBR81567.1"/>
    </source>
</evidence>
<feature type="compositionally biased region" description="Polar residues" evidence="1">
    <location>
        <begin position="922"/>
        <end position="931"/>
    </location>
</feature>
<dbReference type="EMBL" id="KI894037">
    <property type="protein sequence ID" value="OBR81567.1"/>
    <property type="molecule type" value="Genomic_DNA"/>
</dbReference>
<dbReference type="InterPro" id="IPR056336">
    <property type="entry name" value="YVC1_C"/>
</dbReference>
<accession>A0A1A5ZUS9</accession>
<dbReference type="InterPro" id="IPR052971">
    <property type="entry name" value="TRP_calcium_channel"/>
</dbReference>
<feature type="compositionally biased region" description="Basic and acidic residues" evidence="1">
    <location>
        <begin position="799"/>
        <end position="814"/>
    </location>
</feature>
<feature type="region of interest" description="Disordered" evidence="1">
    <location>
        <begin position="1"/>
        <end position="21"/>
    </location>
</feature>
<evidence type="ECO:0000259" key="4">
    <source>
        <dbReference type="Pfam" id="PF23317"/>
    </source>
</evidence>
<feature type="region of interest" description="Disordered" evidence="1">
    <location>
        <begin position="775"/>
        <end position="815"/>
    </location>
</feature>
<dbReference type="VEuPathDB" id="FungiDB:I303_08337"/>
<feature type="transmembrane region" description="Helical" evidence="2">
    <location>
        <begin position="337"/>
        <end position="357"/>
    </location>
</feature>
<dbReference type="STRING" id="1296121.A0A1A5ZUS9"/>
<evidence type="ECO:0008006" key="6">
    <source>
        <dbReference type="Google" id="ProtNLM"/>
    </source>
</evidence>
<feature type="compositionally biased region" description="Polar residues" evidence="1">
    <location>
        <begin position="858"/>
        <end position="872"/>
    </location>
</feature>
<feature type="compositionally biased region" description="Pro residues" evidence="1">
    <location>
        <begin position="944"/>
        <end position="956"/>
    </location>
</feature>
<gene>
    <name evidence="5" type="ORF">I303_08337</name>
</gene>
<dbReference type="InterPro" id="IPR056337">
    <property type="entry name" value="LHD_YVC1"/>
</dbReference>